<protein>
    <submittedName>
        <fullName evidence="1">Uncharacterized protein</fullName>
    </submittedName>
</protein>
<name>A0A6H9YLY0_9ACTN</name>
<dbReference type="Proteomes" id="UP000468735">
    <property type="component" value="Unassembled WGS sequence"/>
</dbReference>
<proteinExistence type="predicted"/>
<reference evidence="1 2" key="1">
    <citation type="submission" date="2019-09" db="EMBL/GenBank/DDBJ databases">
        <title>Actinomadura physcomitrii sp. nov., a novel actinomycete isolated from moss [Physcomitrium sphaericum (Ludw) Fuernr].</title>
        <authorList>
            <person name="Zhuang X."/>
            <person name="Liu C."/>
        </authorList>
    </citation>
    <scope>NUCLEOTIDE SEQUENCE [LARGE SCALE GENOMIC DNA]</scope>
    <source>
        <strain evidence="1 2">HMC1</strain>
    </source>
</reference>
<organism evidence="1 2">
    <name type="scientific">Actinomadura rudentiformis</name>
    <dbReference type="NCBI Taxonomy" id="359158"/>
    <lineage>
        <taxon>Bacteria</taxon>
        <taxon>Bacillati</taxon>
        <taxon>Actinomycetota</taxon>
        <taxon>Actinomycetes</taxon>
        <taxon>Streptosporangiales</taxon>
        <taxon>Thermomonosporaceae</taxon>
        <taxon>Actinomadura</taxon>
    </lineage>
</organism>
<sequence>MTARPGVLNWRAAAHWGGGRRLPCVHCGHGAFYRDETGRPCHKTCAEAALTRAGGGGATTRGDLSGE</sequence>
<evidence type="ECO:0000313" key="1">
    <source>
        <dbReference type="EMBL" id="KAB2347539.1"/>
    </source>
</evidence>
<comment type="caution">
    <text evidence="1">The sequence shown here is derived from an EMBL/GenBank/DDBJ whole genome shotgun (WGS) entry which is preliminary data.</text>
</comment>
<dbReference type="EMBL" id="WBMT01000009">
    <property type="protein sequence ID" value="KAB2347539.1"/>
    <property type="molecule type" value="Genomic_DNA"/>
</dbReference>
<gene>
    <name evidence="1" type="ORF">F8566_19740</name>
</gene>
<accession>A0A6H9YLY0</accession>
<dbReference type="OrthoDB" id="3405904at2"/>
<evidence type="ECO:0000313" key="2">
    <source>
        <dbReference type="Proteomes" id="UP000468735"/>
    </source>
</evidence>
<keyword evidence="2" id="KW-1185">Reference proteome</keyword>
<dbReference type="AlphaFoldDB" id="A0A6H9YLY0"/>